<proteinExistence type="predicted"/>
<gene>
    <name evidence="4" type="primary">plsC</name>
    <name evidence="4" type="ORF">JEOSCH030_01275</name>
</gene>
<name>A0A6V7RI74_9BACL</name>
<keyword evidence="1 4" id="KW-0808">Transferase</keyword>
<dbReference type="EMBL" id="CAJEWE010000010">
    <property type="protein sequence ID" value="CAD2077326.1"/>
    <property type="molecule type" value="Genomic_DNA"/>
</dbReference>
<protein>
    <submittedName>
        <fullName evidence="4">1-acyl-sn-glycerol-3-phosphate acyltransferase</fullName>
    </submittedName>
</protein>
<feature type="domain" description="Phospholipid/glycerol acyltransferase" evidence="3">
    <location>
        <begin position="34"/>
        <end position="146"/>
    </location>
</feature>
<dbReference type="RefSeq" id="WP_186087884.1">
    <property type="nucleotide sequence ID" value="NZ_BMDB01000001.1"/>
</dbReference>
<dbReference type="Pfam" id="PF01553">
    <property type="entry name" value="Acyltransferase"/>
    <property type="match status" value="1"/>
</dbReference>
<keyword evidence="2 4" id="KW-0012">Acyltransferase</keyword>
<evidence type="ECO:0000313" key="5">
    <source>
        <dbReference type="Proteomes" id="UP000521032"/>
    </source>
</evidence>
<dbReference type="SMART" id="SM00563">
    <property type="entry name" value="PlsC"/>
    <property type="match status" value="1"/>
</dbReference>
<organism evidence="4 5">
    <name type="scientific">Phocicoccus schoeneichii</name>
    <dbReference type="NCBI Taxonomy" id="1812261"/>
    <lineage>
        <taxon>Bacteria</taxon>
        <taxon>Bacillati</taxon>
        <taxon>Bacillota</taxon>
        <taxon>Bacilli</taxon>
        <taxon>Bacillales</taxon>
        <taxon>Salinicoccaceae</taxon>
        <taxon>Phocicoccus</taxon>
    </lineage>
</organism>
<comment type="caution">
    <text evidence="4">The sequence shown here is derived from an EMBL/GenBank/DDBJ whole genome shotgun (WGS) entry which is preliminary data.</text>
</comment>
<keyword evidence="5" id="KW-1185">Reference proteome</keyword>
<dbReference type="InterPro" id="IPR002123">
    <property type="entry name" value="Plipid/glycerol_acylTrfase"/>
</dbReference>
<dbReference type="Proteomes" id="UP000521032">
    <property type="component" value="Unassembled WGS sequence"/>
</dbReference>
<dbReference type="GO" id="GO:0003841">
    <property type="term" value="F:1-acylglycerol-3-phosphate O-acyltransferase activity"/>
    <property type="evidence" value="ECO:0007669"/>
    <property type="project" value="TreeGrafter"/>
</dbReference>
<evidence type="ECO:0000313" key="4">
    <source>
        <dbReference type="EMBL" id="CAD2077326.1"/>
    </source>
</evidence>
<accession>A0A6V7RI74</accession>
<dbReference type="PANTHER" id="PTHR10434">
    <property type="entry name" value="1-ACYL-SN-GLYCEROL-3-PHOSPHATE ACYLTRANSFERASE"/>
    <property type="match status" value="1"/>
</dbReference>
<evidence type="ECO:0000256" key="1">
    <source>
        <dbReference type="ARBA" id="ARBA00022679"/>
    </source>
</evidence>
<evidence type="ECO:0000256" key="2">
    <source>
        <dbReference type="ARBA" id="ARBA00023315"/>
    </source>
</evidence>
<dbReference type="PANTHER" id="PTHR10434:SF11">
    <property type="entry name" value="1-ACYL-SN-GLYCEROL-3-PHOSPHATE ACYLTRANSFERASE"/>
    <property type="match status" value="1"/>
</dbReference>
<dbReference type="GO" id="GO:0006654">
    <property type="term" value="P:phosphatidic acid biosynthetic process"/>
    <property type="evidence" value="ECO:0007669"/>
    <property type="project" value="TreeGrafter"/>
</dbReference>
<dbReference type="AlphaFoldDB" id="A0A6V7RI74"/>
<dbReference type="CDD" id="cd07989">
    <property type="entry name" value="LPLAT_AGPAT-like"/>
    <property type="match status" value="1"/>
</dbReference>
<evidence type="ECO:0000259" key="3">
    <source>
        <dbReference type="SMART" id="SM00563"/>
    </source>
</evidence>
<dbReference type="SUPFAM" id="SSF69593">
    <property type="entry name" value="Glycerol-3-phosphate (1)-acyltransferase"/>
    <property type="match status" value="1"/>
</dbReference>
<sequence length="200" mass="22537">MLYSTVKFIVKIFYKLRFKINVVGENNIPKDGPVLLTSNHSSLYDPPLVAIFSNREMSFFAKSELFKYPVFGQLIRRLNAIPVNRGKGDRAALKTSVDAVKDGRMLLIFPEGGRNLTGKLKPLQEGASFIAMKSRAKIVPVAIKGSYNRKEGITLVYGKPIDVDALVEEGKKRKEITEILENRLKNMLKTPVILDKRDKI</sequence>
<reference evidence="4 5" key="1">
    <citation type="submission" date="2020-07" db="EMBL/GenBank/DDBJ databases">
        <authorList>
            <person name="Criscuolo A."/>
        </authorList>
    </citation>
    <scope>NUCLEOTIDE SEQUENCE [LARGE SCALE GENOMIC DNA]</scope>
    <source>
        <strain evidence="5">CIP 111030</strain>
    </source>
</reference>